<name>A0AA96GE23_9BACT</name>
<dbReference type="Proteomes" id="UP001302719">
    <property type="component" value="Chromosome"/>
</dbReference>
<keyword evidence="2" id="KW-1185">Reference proteome</keyword>
<accession>A0AA96GE23</accession>
<organism evidence="1 2">
    <name type="scientific">Candidatus Nitrospira allomarina</name>
    <dbReference type="NCBI Taxonomy" id="3020900"/>
    <lineage>
        <taxon>Bacteria</taxon>
        <taxon>Pseudomonadati</taxon>
        <taxon>Nitrospirota</taxon>
        <taxon>Nitrospiria</taxon>
        <taxon>Nitrospirales</taxon>
        <taxon>Nitrospiraceae</taxon>
        <taxon>Nitrospira</taxon>
    </lineage>
</organism>
<dbReference type="AlphaFoldDB" id="A0AA96GE23"/>
<evidence type="ECO:0000313" key="2">
    <source>
        <dbReference type="Proteomes" id="UP001302719"/>
    </source>
</evidence>
<dbReference type="EMBL" id="CP116967">
    <property type="protein sequence ID" value="WNM57183.1"/>
    <property type="molecule type" value="Genomic_DNA"/>
</dbReference>
<proteinExistence type="predicted"/>
<gene>
    <name evidence="1" type="ORF">PP769_14525</name>
</gene>
<sequence length="79" mass="8737">MDELEDGKQKFLEIVKSLDAGVEVVIPTTPSRSLLLISLTKGSNRKFITVHEDDMLDLPEEPGVQAKTTALLQETLETL</sequence>
<evidence type="ECO:0000313" key="1">
    <source>
        <dbReference type="EMBL" id="WNM57183.1"/>
    </source>
</evidence>
<dbReference type="KEGG" id="nall:PP769_14525"/>
<protein>
    <submittedName>
        <fullName evidence="1">Uncharacterized protein</fullName>
    </submittedName>
</protein>
<reference evidence="1 2" key="1">
    <citation type="submission" date="2023-01" db="EMBL/GenBank/DDBJ databases">
        <title>Cultivation and genomic characterization of new, ubiquitous marine nitrite-oxidizing bacteria from the Nitrospirales.</title>
        <authorList>
            <person name="Mueller A.J."/>
            <person name="Daebeler A."/>
            <person name="Herbold C.W."/>
            <person name="Kirkegaard R.H."/>
            <person name="Daims H."/>
        </authorList>
    </citation>
    <scope>NUCLEOTIDE SEQUENCE [LARGE SCALE GENOMIC DNA]</scope>
    <source>
        <strain evidence="1 2">VA</strain>
    </source>
</reference>
<dbReference type="RefSeq" id="WP_312641374.1">
    <property type="nucleotide sequence ID" value="NZ_CP116967.1"/>
</dbReference>